<evidence type="ECO:0000313" key="1">
    <source>
        <dbReference type="EMBL" id="VFK41646.1"/>
    </source>
</evidence>
<dbReference type="AlphaFoldDB" id="A0A450YZW1"/>
<gene>
    <name evidence="3" type="ORF">BECKSD772D_GA0070982_105228</name>
    <name evidence="2" type="ORF">BECKSD772E_GA0070983_108710</name>
    <name evidence="1" type="ORF">BECKSD772F_GA0070984_10989</name>
</gene>
<dbReference type="EMBL" id="CAADFR010000098">
    <property type="protein sequence ID" value="VFK41646.1"/>
    <property type="molecule type" value="Genomic_DNA"/>
</dbReference>
<sequence length="69" mass="8077">MNKPAILLQRRDSRDSVPFDILGEFRARYIVTKRGADIRFPWIEDALDKAMNAVQKMLPEFDNVPEWKG</sequence>
<reference evidence="2" key="1">
    <citation type="submission" date="2019-02" db="EMBL/GenBank/DDBJ databases">
        <authorList>
            <person name="Gruber-Vodicka R. H."/>
            <person name="Seah K. B. B."/>
        </authorList>
    </citation>
    <scope>NUCLEOTIDE SEQUENCE</scope>
    <source>
        <strain evidence="3">BECK_S127</strain>
        <strain evidence="2">BECK_S1320</strain>
        <strain evidence="1">BECK_S1321</strain>
    </source>
</reference>
<name>A0A450YZW1_9GAMM</name>
<organism evidence="2">
    <name type="scientific">Candidatus Kentrum sp. SD</name>
    <dbReference type="NCBI Taxonomy" id="2126332"/>
    <lineage>
        <taxon>Bacteria</taxon>
        <taxon>Pseudomonadati</taxon>
        <taxon>Pseudomonadota</taxon>
        <taxon>Gammaproteobacteria</taxon>
        <taxon>Candidatus Kentrum</taxon>
    </lineage>
</organism>
<dbReference type="EMBL" id="CAADFU010000087">
    <property type="protein sequence ID" value="VFK47071.1"/>
    <property type="molecule type" value="Genomic_DNA"/>
</dbReference>
<evidence type="ECO:0000313" key="2">
    <source>
        <dbReference type="EMBL" id="VFK47071.1"/>
    </source>
</evidence>
<protein>
    <submittedName>
        <fullName evidence="2">Uncharacterized protein</fullName>
    </submittedName>
</protein>
<proteinExistence type="predicted"/>
<evidence type="ECO:0000313" key="3">
    <source>
        <dbReference type="EMBL" id="VFK79517.1"/>
    </source>
</evidence>
<accession>A0A450YZW1</accession>
<dbReference type="EMBL" id="CAADHB010000052">
    <property type="protein sequence ID" value="VFK79517.1"/>
    <property type="molecule type" value="Genomic_DNA"/>
</dbReference>